<dbReference type="PANTHER" id="PTHR30055:SF235">
    <property type="entry name" value="TRANSCRIPTIONAL REGULATORY PROTEIN"/>
    <property type="match status" value="1"/>
</dbReference>
<feature type="domain" description="HTH tetR-type" evidence="3">
    <location>
        <begin position="20"/>
        <end position="80"/>
    </location>
</feature>
<dbReference type="PANTHER" id="PTHR30055">
    <property type="entry name" value="HTH-TYPE TRANSCRIPTIONAL REGULATOR RUTR"/>
    <property type="match status" value="1"/>
</dbReference>
<proteinExistence type="predicted"/>
<comment type="caution">
    <text evidence="4">The sequence shown here is derived from an EMBL/GenBank/DDBJ whole genome shotgun (WGS) entry which is preliminary data.</text>
</comment>
<dbReference type="InterPro" id="IPR001647">
    <property type="entry name" value="HTH_TetR"/>
</dbReference>
<dbReference type="GO" id="GO:0000976">
    <property type="term" value="F:transcription cis-regulatory region binding"/>
    <property type="evidence" value="ECO:0007669"/>
    <property type="project" value="TreeGrafter"/>
</dbReference>
<sequence>MNPQKDKENQRQRAPSQRSLATRARIFNAAETLFSERGFEGASIRDIAAAAGVQGALVNHHGGSKEALFATIVSRRAEELARLRLDALDVLLRQGTPSLRDILACFITPLLDKVTGGDPGWLAYGRLIALVSADDRWRELTEACFDPTVARFMVEIRKQRPDADPARIGACFVFMVSAMLSVCTSRWRIGALAGGTPEQDLVESLLDFCEAGFETATRP</sequence>
<dbReference type="SUPFAM" id="SSF48498">
    <property type="entry name" value="Tetracyclin repressor-like, C-terminal domain"/>
    <property type="match status" value="1"/>
</dbReference>
<dbReference type="GO" id="GO:0003700">
    <property type="term" value="F:DNA-binding transcription factor activity"/>
    <property type="evidence" value="ECO:0007669"/>
    <property type="project" value="TreeGrafter"/>
</dbReference>
<evidence type="ECO:0000313" key="5">
    <source>
        <dbReference type="Proteomes" id="UP000244077"/>
    </source>
</evidence>
<dbReference type="RefSeq" id="WP_107817750.1">
    <property type="nucleotide sequence ID" value="NZ_QAOH01000018.1"/>
</dbReference>
<reference evidence="4 5" key="1">
    <citation type="submission" date="2018-04" db="EMBL/GenBank/DDBJ databases">
        <title>Genomic Encyclopedia of Archaeal and Bacterial Type Strains, Phase II (KMG-II): from individual species to whole genera.</title>
        <authorList>
            <person name="Goeker M."/>
        </authorList>
    </citation>
    <scope>NUCLEOTIDE SEQUENCE [LARGE SCALE GENOMIC DNA]</scope>
    <source>
        <strain evidence="4 5">DSM 100434</strain>
    </source>
</reference>
<dbReference type="OrthoDB" id="2356263at2"/>
<dbReference type="SUPFAM" id="SSF46689">
    <property type="entry name" value="Homeodomain-like"/>
    <property type="match status" value="1"/>
</dbReference>
<dbReference type="EMBL" id="QAOH01000018">
    <property type="protein sequence ID" value="PTQ67523.1"/>
    <property type="molecule type" value="Genomic_DNA"/>
</dbReference>
<evidence type="ECO:0000256" key="2">
    <source>
        <dbReference type="PROSITE-ProRule" id="PRU00335"/>
    </source>
</evidence>
<evidence type="ECO:0000259" key="3">
    <source>
        <dbReference type="PROSITE" id="PS50977"/>
    </source>
</evidence>
<protein>
    <submittedName>
        <fullName evidence="4">TetR family transcriptional regulator</fullName>
    </submittedName>
</protein>
<dbReference type="InterPro" id="IPR050109">
    <property type="entry name" value="HTH-type_TetR-like_transc_reg"/>
</dbReference>
<accession>A0A2T5H7G6</accession>
<feature type="DNA-binding region" description="H-T-H motif" evidence="2">
    <location>
        <begin position="43"/>
        <end position="62"/>
    </location>
</feature>
<keyword evidence="1 2" id="KW-0238">DNA-binding</keyword>
<dbReference type="PROSITE" id="PS50977">
    <property type="entry name" value="HTH_TETR_2"/>
    <property type="match status" value="1"/>
</dbReference>
<evidence type="ECO:0000313" key="4">
    <source>
        <dbReference type="EMBL" id="PTQ67523.1"/>
    </source>
</evidence>
<evidence type="ECO:0000256" key="1">
    <source>
        <dbReference type="ARBA" id="ARBA00023125"/>
    </source>
</evidence>
<dbReference type="InterPro" id="IPR036271">
    <property type="entry name" value="Tet_transcr_reg_TetR-rel_C_sf"/>
</dbReference>
<dbReference type="Gene3D" id="1.10.357.10">
    <property type="entry name" value="Tetracycline Repressor, domain 2"/>
    <property type="match status" value="1"/>
</dbReference>
<dbReference type="AlphaFoldDB" id="A0A2T5H7G6"/>
<dbReference type="Proteomes" id="UP000244077">
    <property type="component" value="Unassembled WGS sequence"/>
</dbReference>
<dbReference type="PRINTS" id="PR00455">
    <property type="entry name" value="HTHTETR"/>
</dbReference>
<name>A0A2T5H7G6_9RHOB</name>
<organism evidence="4 5">
    <name type="scientific">Celeribacter persicus</name>
    <dbReference type="NCBI Taxonomy" id="1651082"/>
    <lineage>
        <taxon>Bacteria</taxon>
        <taxon>Pseudomonadati</taxon>
        <taxon>Pseudomonadota</taxon>
        <taxon>Alphaproteobacteria</taxon>
        <taxon>Rhodobacterales</taxon>
        <taxon>Roseobacteraceae</taxon>
        <taxon>Celeribacter</taxon>
    </lineage>
</organism>
<gene>
    <name evidence="4" type="ORF">C8N42_11816</name>
</gene>
<dbReference type="InterPro" id="IPR009057">
    <property type="entry name" value="Homeodomain-like_sf"/>
</dbReference>
<dbReference type="Pfam" id="PF17939">
    <property type="entry name" value="TetR_C_30"/>
    <property type="match status" value="1"/>
</dbReference>
<keyword evidence="5" id="KW-1185">Reference proteome</keyword>
<dbReference type="InterPro" id="IPR041586">
    <property type="entry name" value="PsrA_TetR_C"/>
</dbReference>
<dbReference type="Pfam" id="PF00440">
    <property type="entry name" value="TetR_N"/>
    <property type="match status" value="1"/>
</dbReference>